<accession>A0A1G2GVT6</accession>
<dbReference type="CDD" id="cd00165">
    <property type="entry name" value="S4"/>
    <property type="match status" value="1"/>
</dbReference>
<dbReference type="GO" id="GO:0003735">
    <property type="term" value="F:structural constituent of ribosome"/>
    <property type="evidence" value="ECO:0007669"/>
    <property type="project" value="InterPro"/>
</dbReference>
<dbReference type="GO" id="GO:0019843">
    <property type="term" value="F:rRNA binding"/>
    <property type="evidence" value="ECO:0007669"/>
    <property type="project" value="UniProtKB-UniRule"/>
</dbReference>
<dbReference type="FunFam" id="3.10.290.10:FF:000001">
    <property type="entry name" value="30S ribosomal protein S4"/>
    <property type="match status" value="1"/>
</dbReference>
<dbReference type="STRING" id="1802126.A3B25_00035"/>
<dbReference type="PROSITE" id="PS50889">
    <property type="entry name" value="S4"/>
    <property type="match status" value="1"/>
</dbReference>
<dbReference type="SMART" id="SM01390">
    <property type="entry name" value="Ribosomal_S4"/>
    <property type="match status" value="1"/>
</dbReference>
<dbReference type="InterPro" id="IPR001912">
    <property type="entry name" value="Ribosomal_uS4_N"/>
</dbReference>
<evidence type="ECO:0000259" key="9">
    <source>
        <dbReference type="SMART" id="SM00363"/>
    </source>
</evidence>
<comment type="subunit">
    <text evidence="7">Part of the 30S ribosomal subunit. Contacts protein S5. The interaction surface between S4 and S5 is involved in control of translational fidelity.</text>
</comment>
<dbReference type="InterPro" id="IPR018079">
    <property type="entry name" value="Ribosomal_uS4_CS"/>
</dbReference>
<keyword evidence="5 7" id="KW-0687">Ribonucleoprotein</keyword>
<dbReference type="SUPFAM" id="SSF55174">
    <property type="entry name" value="Alpha-L RNA-binding motif"/>
    <property type="match status" value="1"/>
</dbReference>
<dbReference type="InterPro" id="IPR005709">
    <property type="entry name" value="Ribosomal_uS4_bac-type"/>
</dbReference>
<keyword evidence="3 7" id="KW-0694">RNA-binding</keyword>
<dbReference type="EMBL" id="MHNW01000011">
    <property type="protein sequence ID" value="OGZ54051.1"/>
    <property type="molecule type" value="Genomic_DNA"/>
</dbReference>
<proteinExistence type="inferred from homology"/>
<dbReference type="PANTHER" id="PTHR11831:SF4">
    <property type="entry name" value="SMALL RIBOSOMAL SUBUNIT PROTEIN US4M"/>
    <property type="match status" value="1"/>
</dbReference>
<evidence type="ECO:0000256" key="7">
    <source>
        <dbReference type="HAMAP-Rule" id="MF_01306"/>
    </source>
</evidence>
<evidence type="ECO:0000256" key="5">
    <source>
        <dbReference type="ARBA" id="ARBA00023274"/>
    </source>
</evidence>
<keyword evidence="4 7" id="KW-0689">Ribosomal protein</keyword>
<dbReference type="PROSITE" id="PS00632">
    <property type="entry name" value="RIBOSOMAL_S4"/>
    <property type="match status" value="1"/>
</dbReference>
<evidence type="ECO:0000256" key="4">
    <source>
        <dbReference type="ARBA" id="ARBA00022980"/>
    </source>
</evidence>
<name>A0A1G2GVT6_9BACT</name>
<evidence type="ECO:0000256" key="8">
    <source>
        <dbReference type="RuleBase" id="RU003699"/>
    </source>
</evidence>
<comment type="similarity">
    <text evidence="1 7 8">Belongs to the universal ribosomal protein uS4 family.</text>
</comment>
<dbReference type="GO" id="GO:0042274">
    <property type="term" value="P:ribosomal small subunit biogenesis"/>
    <property type="evidence" value="ECO:0007669"/>
    <property type="project" value="TreeGrafter"/>
</dbReference>
<protein>
    <recommendedName>
        <fullName evidence="6 7">Small ribosomal subunit protein uS4</fullName>
    </recommendedName>
</protein>
<dbReference type="Proteomes" id="UP000179106">
    <property type="component" value="Unassembled WGS sequence"/>
</dbReference>
<comment type="caution">
    <text evidence="11">The sequence shown here is derived from an EMBL/GenBank/DDBJ whole genome shotgun (WGS) entry which is preliminary data.</text>
</comment>
<feature type="domain" description="RNA-binding S4" evidence="9">
    <location>
        <begin position="97"/>
        <end position="167"/>
    </location>
</feature>
<evidence type="ECO:0000256" key="6">
    <source>
        <dbReference type="ARBA" id="ARBA00035254"/>
    </source>
</evidence>
<dbReference type="SMART" id="SM00363">
    <property type="entry name" value="S4"/>
    <property type="match status" value="1"/>
</dbReference>
<organism evidence="11 12">
    <name type="scientific">Candidatus Ryanbacteria bacterium RIFCSPLOWO2_01_FULL_48_26</name>
    <dbReference type="NCBI Taxonomy" id="1802126"/>
    <lineage>
        <taxon>Bacteria</taxon>
        <taxon>Candidatus Ryaniibacteriota</taxon>
    </lineage>
</organism>
<comment type="function">
    <text evidence="7">With S5 and S12 plays an important role in translational accuracy.</text>
</comment>
<dbReference type="InterPro" id="IPR002942">
    <property type="entry name" value="S4_RNA-bd"/>
</dbReference>
<dbReference type="AlphaFoldDB" id="A0A1G2GVT6"/>
<evidence type="ECO:0000259" key="10">
    <source>
        <dbReference type="SMART" id="SM01390"/>
    </source>
</evidence>
<evidence type="ECO:0000256" key="1">
    <source>
        <dbReference type="ARBA" id="ARBA00007465"/>
    </source>
</evidence>
<dbReference type="Gene3D" id="1.10.1050.10">
    <property type="entry name" value="Ribosomal Protein S4 Delta 41, Chain A, domain 1"/>
    <property type="match status" value="1"/>
</dbReference>
<sequence length="205" mass="23110">MRGPKEKKERRIGERLNLKADRCQSPKCAMVRKPYQPGAHGPTGRRRALSEFGVQLREKQKVKISYGLDERNLRQLFVSAQKTKGSSSSKLVELLERRLDNVIMKLGLAASRNIARQLVVHGHVLVNKKKVWSPGFSVKAGDLINIKPGSESKLFFEKRREVLAKYEPPAWLHLDAGKLEGKVLSLPQESSVPFEASLLIESFSK</sequence>
<evidence type="ECO:0000313" key="11">
    <source>
        <dbReference type="EMBL" id="OGZ54051.1"/>
    </source>
</evidence>
<comment type="function">
    <text evidence="7">One of the primary rRNA binding proteins, it binds directly to 16S rRNA where it nucleates assembly of the body of the 30S subunit.</text>
</comment>
<reference evidence="11 12" key="1">
    <citation type="journal article" date="2016" name="Nat. Commun.">
        <title>Thousands of microbial genomes shed light on interconnected biogeochemical processes in an aquifer system.</title>
        <authorList>
            <person name="Anantharaman K."/>
            <person name="Brown C.T."/>
            <person name="Hug L.A."/>
            <person name="Sharon I."/>
            <person name="Castelle C.J."/>
            <person name="Probst A.J."/>
            <person name="Thomas B.C."/>
            <person name="Singh A."/>
            <person name="Wilkins M.J."/>
            <person name="Karaoz U."/>
            <person name="Brodie E.L."/>
            <person name="Williams K.H."/>
            <person name="Hubbard S.S."/>
            <person name="Banfield J.F."/>
        </authorList>
    </citation>
    <scope>NUCLEOTIDE SEQUENCE [LARGE SCALE GENOMIC DNA]</scope>
</reference>
<dbReference type="InterPro" id="IPR036986">
    <property type="entry name" value="S4_RNA-bd_sf"/>
</dbReference>
<dbReference type="InterPro" id="IPR022801">
    <property type="entry name" value="Ribosomal_uS4"/>
</dbReference>
<evidence type="ECO:0000313" key="12">
    <source>
        <dbReference type="Proteomes" id="UP000179106"/>
    </source>
</evidence>
<dbReference type="Gene3D" id="3.10.290.10">
    <property type="entry name" value="RNA-binding S4 domain"/>
    <property type="match status" value="1"/>
</dbReference>
<dbReference type="PANTHER" id="PTHR11831">
    <property type="entry name" value="30S 40S RIBOSOMAL PROTEIN"/>
    <property type="match status" value="1"/>
</dbReference>
<gene>
    <name evidence="7" type="primary">rpsD</name>
    <name evidence="11" type="ORF">A3B25_00035</name>
</gene>
<dbReference type="Pfam" id="PF00163">
    <property type="entry name" value="Ribosomal_S4"/>
    <property type="match status" value="1"/>
</dbReference>
<evidence type="ECO:0000256" key="2">
    <source>
        <dbReference type="ARBA" id="ARBA00022730"/>
    </source>
</evidence>
<dbReference type="GO" id="GO:0015935">
    <property type="term" value="C:small ribosomal subunit"/>
    <property type="evidence" value="ECO:0007669"/>
    <property type="project" value="InterPro"/>
</dbReference>
<evidence type="ECO:0000256" key="3">
    <source>
        <dbReference type="ARBA" id="ARBA00022884"/>
    </source>
</evidence>
<dbReference type="NCBIfam" id="NF003717">
    <property type="entry name" value="PRK05327.1"/>
    <property type="match status" value="1"/>
</dbReference>
<dbReference type="Pfam" id="PF01479">
    <property type="entry name" value="S4"/>
    <property type="match status" value="1"/>
</dbReference>
<dbReference type="HAMAP" id="MF_01306_B">
    <property type="entry name" value="Ribosomal_uS4_B"/>
    <property type="match status" value="1"/>
</dbReference>
<feature type="domain" description="Small ribosomal subunit protein uS4 N-terminal" evidence="10">
    <location>
        <begin position="1"/>
        <end position="96"/>
    </location>
</feature>
<keyword evidence="2 7" id="KW-0699">rRNA-binding</keyword>
<dbReference type="NCBIfam" id="TIGR01017">
    <property type="entry name" value="rpsD_bact"/>
    <property type="match status" value="1"/>
</dbReference>
<dbReference type="GO" id="GO:0006412">
    <property type="term" value="P:translation"/>
    <property type="evidence" value="ECO:0007669"/>
    <property type="project" value="UniProtKB-UniRule"/>
</dbReference>